<evidence type="ECO:0000256" key="10">
    <source>
        <dbReference type="SAM" id="MobiDB-lite"/>
    </source>
</evidence>
<dbReference type="AlphaFoldDB" id="A0A921U2S1"/>
<proteinExistence type="inferred from homology"/>
<dbReference type="OMA" id="EDSFRVH"/>
<feature type="DNA-binding region" description="Homeobox" evidence="8">
    <location>
        <begin position="96"/>
        <end position="155"/>
    </location>
</feature>
<evidence type="ECO:0000256" key="8">
    <source>
        <dbReference type="PROSITE-ProRule" id="PRU00108"/>
    </source>
</evidence>
<comment type="similarity">
    <text evidence="2">Belongs to the HD-ZIP homeobox family. Class II subfamily.</text>
</comment>
<keyword evidence="4 8" id="KW-0238">DNA-binding</keyword>
<feature type="region of interest" description="Disordered" evidence="10">
    <location>
        <begin position="50"/>
        <end position="92"/>
    </location>
</feature>
<dbReference type="KEGG" id="sbi:8065137"/>
<dbReference type="PANTHER" id="PTHR45714">
    <property type="entry name" value="HOMEOBOX-LEUCINE ZIPPER PROTEIN HAT14"/>
    <property type="match status" value="1"/>
</dbReference>
<dbReference type="InterPro" id="IPR003106">
    <property type="entry name" value="Leu_zip_homeo"/>
</dbReference>
<keyword evidence="5 8" id="KW-0371">Homeobox</keyword>
<dbReference type="CDD" id="cd00086">
    <property type="entry name" value="homeodomain"/>
    <property type="match status" value="1"/>
</dbReference>
<dbReference type="InterPro" id="IPR050762">
    <property type="entry name" value="HD-ZIP_Homeobox_LZ_Class_II"/>
</dbReference>
<dbReference type="Pfam" id="PF02183">
    <property type="entry name" value="HALZ"/>
    <property type="match status" value="1"/>
</dbReference>
<evidence type="ECO:0000256" key="4">
    <source>
        <dbReference type="ARBA" id="ARBA00023125"/>
    </source>
</evidence>
<feature type="domain" description="Homeobox" evidence="11">
    <location>
        <begin position="94"/>
        <end position="154"/>
    </location>
</feature>
<dbReference type="PROSITE" id="PS50071">
    <property type="entry name" value="HOMEOBOX_2"/>
    <property type="match status" value="1"/>
</dbReference>
<comment type="subcellular location">
    <subcellularLocation>
        <location evidence="1 8 9">Nucleus</location>
    </subcellularLocation>
</comment>
<dbReference type="SMART" id="SM00389">
    <property type="entry name" value="HOX"/>
    <property type="match status" value="1"/>
</dbReference>
<evidence type="ECO:0000259" key="11">
    <source>
        <dbReference type="PROSITE" id="PS50071"/>
    </source>
</evidence>
<evidence type="ECO:0000256" key="5">
    <source>
        <dbReference type="ARBA" id="ARBA00023155"/>
    </source>
</evidence>
<protein>
    <recommendedName>
        <fullName evidence="11">Homeobox domain-containing protein</fullName>
    </recommendedName>
</protein>
<evidence type="ECO:0000313" key="13">
    <source>
        <dbReference type="Proteomes" id="UP000807115"/>
    </source>
</evidence>
<organism evidence="12 13">
    <name type="scientific">Sorghum bicolor</name>
    <name type="common">Sorghum</name>
    <name type="synonym">Sorghum vulgare</name>
    <dbReference type="NCBI Taxonomy" id="4558"/>
    <lineage>
        <taxon>Eukaryota</taxon>
        <taxon>Viridiplantae</taxon>
        <taxon>Streptophyta</taxon>
        <taxon>Embryophyta</taxon>
        <taxon>Tracheophyta</taxon>
        <taxon>Spermatophyta</taxon>
        <taxon>Magnoliopsida</taxon>
        <taxon>Liliopsida</taxon>
        <taxon>Poales</taxon>
        <taxon>Poaceae</taxon>
        <taxon>PACMAD clade</taxon>
        <taxon>Panicoideae</taxon>
        <taxon>Andropogonodae</taxon>
        <taxon>Andropogoneae</taxon>
        <taxon>Sorghinae</taxon>
        <taxon>Sorghum</taxon>
    </lineage>
</organism>
<feature type="compositionally biased region" description="Basic and acidic residues" evidence="10">
    <location>
        <begin position="50"/>
        <end position="63"/>
    </location>
</feature>
<dbReference type="GO" id="GO:0000981">
    <property type="term" value="F:DNA-binding transcription factor activity, RNA polymerase II-specific"/>
    <property type="evidence" value="ECO:0007669"/>
    <property type="project" value="InterPro"/>
</dbReference>
<evidence type="ECO:0000256" key="7">
    <source>
        <dbReference type="ARBA" id="ARBA00023242"/>
    </source>
</evidence>
<name>A0A921U2S1_SORBI</name>
<evidence type="ECO:0000313" key="12">
    <source>
        <dbReference type="EMBL" id="KAG0515935.1"/>
    </source>
</evidence>
<keyword evidence="7 8" id="KW-0539">Nucleus</keyword>
<keyword evidence="6" id="KW-0804">Transcription</keyword>
<dbReference type="SUPFAM" id="SSF46689">
    <property type="entry name" value="Homeodomain-like"/>
    <property type="match status" value="1"/>
</dbReference>
<dbReference type="InterPro" id="IPR001356">
    <property type="entry name" value="HD"/>
</dbReference>
<dbReference type="SMART" id="SM00340">
    <property type="entry name" value="HALZ"/>
    <property type="match status" value="1"/>
</dbReference>
<dbReference type="Pfam" id="PF00046">
    <property type="entry name" value="Homeodomain"/>
    <property type="match status" value="1"/>
</dbReference>
<comment type="caution">
    <text evidence="12">The sequence shown here is derived from an EMBL/GenBank/DDBJ whole genome shotgun (WGS) entry which is preliminary data.</text>
</comment>
<dbReference type="PROSITE" id="PS00027">
    <property type="entry name" value="HOMEOBOX_1"/>
    <property type="match status" value="1"/>
</dbReference>
<sequence>MSYSTRAMEEEGFGKSWLGLGIGGGDLMKRSRSPAPVQFDLMLFPRSVKEEAAATASKKAEKGARKRSKTTITDDDGQSSHGGPSPSDDDVAVGAGARKKLRLTKEQSTLLEDTFRAHNILSHAQKQELARQVNLSTRQVEVWFQNRRARTKLKQTEVDCEILKRCCESLTGENQRLRLELAQLQRSAAAAAGLYVQSFPAPATAMASAICPSCDKVTVTSGGGETSGKSSTSYSS</sequence>
<dbReference type="Gramene" id="EER90307">
    <property type="protein sequence ID" value="EER90307"/>
    <property type="gene ID" value="SORBI_3010G247500"/>
</dbReference>
<dbReference type="EMBL" id="CM027689">
    <property type="protein sequence ID" value="KAG0515935.1"/>
    <property type="molecule type" value="Genomic_DNA"/>
</dbReference>
<reference evidence="12" key="2">
    <citation type="submission" date="2020-10" db="EMBL/GenBank/DDBJ databases">
        <authorList>
            <person name="Cooper E.A."/>
            <person name="Brenton Z.W."/>
            <person name="Flinn B.S."/>
            <person name="Jenkins J."/>
            <person name="Shu S."/>
            <person name="Flowers D."/>
            <person name="Luo F."/>
            <person name="Wang Y."/>
            <person name="Xia P."/>
            <person name="Barry K."/>
            <person name="Daum C."/>
            <person name="Lipzen A."/>
            <person name="Yoshinaga Y."/>
            <person name="Schmutz J."/>
            <person name="Saski C."/>
            <person name="Vermerris W."/>
            <person name="Kresovich S."/>
        </authorList>
    </citation>
    <scope>NUCLEOTIDE SEQUENCE</scope>
</reference>
<evidence type="ECO:0000256" key="6">
    <source>
        <dbReference type="ARBA" id="ARBA00023163"/>
    </source>
</evidence>
<dbReference type="GO" id="GO:0005634">
    <property type="term" value="C:nucleus"/>
    <property type="evidence" value="ECO:0007669"/>
    <property type="project" value="UniProtKB-SubCell"/>
</dbReference>
<keyword evidence="3" id="KW-0805">Transcription regulation</keyword>
<evidence type="ECO:0000256" key="9">
    <source>
        <dbReference type="RuleBase" id="RU000682"/>
    </source>
</evidence>
<dbReference type="InterPro" id="IPR017970">
    <property type="entry name" value="Homeobox_CS"/>
</dbReference>
<accession>A0A921U2S1</accession>
<dbReference type="PANTHER" id="PTHR45714:SF78">
    <property type="entry name" value="HOMEOBOX-LEUCINE ZIPPER PROTEIN HOX18"/>
    <property type="match status" value="1"/>
</dbReference>
<evidence type="ECO:0000256" key="3">
    <source>
        <dbReference type="ARBA" id="ARBA00023015"/>
    </source>
</evidence>
<dbReference type="OrthoDB" id="6159439at2759"/>
<dbReference type="Gene3D" id="1.10.10.60">
    <property type="entry name" value="Homeodomain-like"/>
    <property type="match status" value="1"/>
</dbReference>
<dbReference type="InterPro" id="IPR009057">
    <property type="entry name" value="Homeodomain-like_sf"/>
</dbReference>
<gene>
    <name evidence="12" type="ORF">BDA96_10G319900</name>
</gene>
<dbReference type="Proteomes" id="UP000807115">
    <property type="component" value="Chromosome 10"/>
</dbReference>
<evidence type="ECO:0000256" key="1">
    <source>
        <dbReference type="ARBA" id="ARBA00004123"/>
    </source>
</evidence>
<reference evidence="12" key="1">
    <citation type="journal article" date="2019" name="BMC Genomics">
        <title>A new reference genome for Sorghum bicolor reveals high levels of sequence similarity between sweet and grain genotypes: implications for the genetics of sugar metabolism.</title>
        <authorList>
            <person name="Cooper E.A."/>
            <person name="Brenton Z.W."/>
            <person name="Flinn B.S."/>
            <person name="Jenkins J."/>
            <person name="Shu S."/>
            <person name="Flowers D."/>
            <person name="Luo F."/>
            <person name="Wang Y."/>
            <person name="Xia P."/>
            <person name="Barry K."/>
            <person name="Daum C."/>
            <person name="Lipzen A."/>
            <person name="Yoshinaga Y."/>
            <person name="Schmutz J."/>
            <person name="Saski C."/>
            <person name="Vermerris W."/>
            <person name="Kresovich S."/>
        </authorList>
    </citation>
    <scope>NUCLEOTIDE SEQUENCE</scope>
</reference>
<dbReference type="GO" id="GO:0043565">
    <property type="term" value="F:sequence-specific DNA binding"/>
    <property type="evidence" value="ECO:0007669"/>
    <property type="project" value="InterPro"/>
</dbReference>
<evidence type="ECO:0000256" key="2">
    <source>
        <dbReference type="ARBA" id="ARBA00006074"/>
    </source>
</evidence>